<feature type="domain" description="Helicase-associated" evidence="2">
    <location>
        <begin position="676"/>
        <end position="736"/>
    </location>
</feature>
<evidence type="ECO:0000259" key="2">
    <source>
        <dbReference type="Pfam" id="PF03457"/>
    </source>
</evidence>
<feature type="compositionally biased region" description="Basic and acidic residues" evidence="1">
    <location>
        <begin position="826"/>
        <end position="835"/>
    </location>
</feature>
<dbReference type="Gene3D" id="6.10.140.530">
    <property type="match status" value="5"/>
</dbReference>
<feature type="domain" description="Helicase-associated" evidence="2">
    <location>
        <begin position="357"/>
        <end position="414"/>
    </location>
</feature>
<dbReference type="AlphaFoldDB" id="A0A9N8HFX0"/>
<sequence length="853" mass="95758">MASDNNHSSSSLPTWREVLLTGTASPNNSAEAAAVVLPCDGKQSVNGEEEATNPSLLDTEQHPLVLVLVSNNDGTGVGVRLLHHLAKLEDETASPTTIATKTYQYVALQGLESNAKPVEITNWNNETMKGRQIQVPAFHVLKTLDSPEKILESQEQFATVESSYKDTYLLGPMKTVKSSFMKMVLLTNEPCPTSLFLAVTRAIQTAQQVDEKACGTVLAFIWNAILATKMKTLIDGVVLADTHLPSAHAWSSQLHQKYISTASPLLDNHTSSPADDRGDMQGSSAINNASTRETAIGSPTPDPASPGVQTDACNNNNTVNNNAVDITTENGAMPSTPTDATVNRTAARSAKKKRVRSWQESFECLQRFKEQTGHCNVPREYKHDKTLGEWVRNQRATKWTMSDERRSNLESIGFVFENTQQERSNHQWESYYKKLYNAKLYEQQHAASIVGGQNNVLAMPSQTQPPTTLLEPNEDRALQHWVAAQRQHFKKGTLSAERKAKLDQLPSGFSWKMKKEYKPRSGNDKVWQSGYEKLVEFHKRHNHVNVPKRPNANRPLWEWVYSQRKVYNEGRLTQDRIELMEQLGMVWDTDMGQVIRDQQFNAKYEQAKAFYHKHGHLEVPRSGRSGNSTLVKWLVRQREQLKNNRLDETRRDMLSALDFDWEGNPEQREKNLEQVLWSDGYEELKEYKEAFGHLQVPRQGTPSERRMSKWLAKQQVACQFDDLDPSRKTLLVALGVEFVALSATAGKRRAHQPAAQLRMVEKESGLKAAKASQVAVAGANKERTLLSPADPMDHDVGASNAASKNVYSEAKRILDSKGSNDTQDGPDLKKAKQDCEVEKQMEYDAPVLKPMFA</sequence>
<keyword evidence="3" id="KW-0347">Helicase</keyword>
<keyword evidence="3" id="KW-0378">Hydrolase</keyword>
<comment type="caution">
    <text evidence="3">The sequence shown here is derived from an EMBL/GenBank/DDBJ whole genome shotgun (WGS) entry which is preliminary data.</text>
</comment>
<keyword evidence="3" id="KW-0547">Nucleotide-binding</keyword>
<dbReference type="EMBL" id="CAICTM010000368">
    <property type="protein sequence ID" value="CAB9508978.1"/>
    <property type="molecule type" value="Genomic_DNA"/>
</dbReference>
<evidence type="ECO:0000313" key="4">
    <source>
        <dbReference type="Proteomes" id="UP001153069"/>
    </source>
</evidence>
<feature type="region of interest" description="Disordered" evidence="1">
    <location>
        <begin position="809"/>
        <end position="835"/>
    </location>
</feature>
<evidence type="ECO:0000313" key="3">
    <source>
        <dbReference type="EMBL" id="CAB9508978.1"/>
    </source>
</evidence>
<keyword evidence="4" id="KW-1185">Reference proteome</keyword>
<dbReference type="PANTHER" id="PTHR33418">
    <property type="entry name" value="HELICASE-ASSOCIATED"/>
    <property type="match status" value="1"/>
</dbReference>
<dbReference type="Proteomes" id="UP001153069">
    <property type="component" value="Unassembled WGS sequence"/>
</dbReference>
<dbReference type="Pfam" id="PF03457">
    <property type="entry name" value="HA"/>
    <property type="match status" value="4"/>
</dbReference>
<dbReference type="OrthoDB" id="93497at2759"/>
<feature type="domain" description="Helicase-associated" evidence="2">
    <location>
        <begin position="597"/>
        <end position="659"/>
    </location>
</feature>
<organism evidence="3 4">
    <name type="scientific">Seminavis robusta</name>
    <dbReference type="NCBI Taxonomy" id="568900"/>
    <lineage>
        <taxon>Eukaryota</taxon>
        <taxon>Sar</taxon>
        <taxon>Stramenopiles</taxon>
        <taxon>Ochrophyta</taxon>
        <taxon>Bacillariophyta</taxon>
        <taxon>Bacillariophyceae</taxon>
        <taxon>Bacillariophycidae</taxon>
        <taxon>Naviculales</taxon>
        <taxon>Naviculaceae</taxon>
        <taxon>Seminavis</taxon>
    </lineage>
</organism>
<feature type="domain" description="Helicase-associated" evidence="2">
    <location>
        <begin position="524"/>
        <end position="585"/>
    </location>
</feature>
<gene>
    <name evidence="3" type="ORF">SEMRO_369_G128230.1</name>
</gene>
<protein>
    <submittedName>
        <fullName evidence="3">Helicase</fullName>
    </submittedName>
</protein>
<evidence type="ECO:0000256" key="1">
    <source>
        <dbReference type="SAM" id="MobiDB-lite"/>
    </source>
</evidence>
<feature type="compositionally biased region" description="Polar residues" evidence="1">
    <location>
        <begin position="281"/>
        <end position="293"/>
    </location>
</feature>
<accession>A0A9N8HFX0</accession>
<dbReference type="PANTHER" id="PTHR33418:SF1">
    <property type="entry name" value="HELICASE-ASSOCIATED DOMAIN-CONTAINING PROTEIN"/>
    <property type="match status" value="1"/>
</dbReference>
<feature type="region of interest" description="Disordered" evidence="1">
    <location>
        <begin position="265"/>
        <end position="322"/>
    </location>
</feature>
<feature type="compositionally biased region" description="Low complexity" evidence="1">
    <location>
        <begin position="310"/>
        <end position="322"/>
    </location>
</feature>
<dbReference type="GO" id="GO:0004386">
    <property type="term" value="F:helicase activity"/>
    <property type="evidence" value="ECO:0007669"/>
    <property type="project" value="UniProtKB-KW"/>
</dbReference>
<reference evidence="3" key="1">
    <citation type="submission" date="2020-06" db="EMBL/GenBank/DDBJ databases">
        <authorList>
            <consortium name="Plant Systems Biology data submission"/>
        </authorList>
    </citation>
    <scope>NUCLEOTIDE SEQUENCE</scope>
    <source>
        <strain evidence="3">D6</strain>
    </source>
</reference>
<keyword evidence="3" id="KW-0067">ATP-binding</keyword>
<proteinExistence type="predicted"/>
<dbReference type="InterPro" id="IPR005114">
    <property type="entry name" value="Helicase_assoc"/>
</dbReference>
<name>A0A9N8HFX0_9STRA</name>